<dbReference type="Pfam" id="PF14420">
    <property type="entry name" value="Clr5"/>
    <property type="match status" value="1"/>
</dbReference>
<dbReference type="Proteomes" id="UP000184330">
    <property type="component" value="Unassembled WGS sequence"/>
</dbReference>
<organism evidence="3 4">
    <name type="scientific">Phialocephala subalpina</name>
    <dbReference type="NCBI Taxonomy" id="576137"/>
    <lineage>
        <taxon>Eukaryota</taxon>
        <taxon>Fungi</taxon>
        <taxon>Dikarya</taxon>
        <taxon>Ascomycota</taxon>
        <taxon>Pezizomycotina</taxon>
        <taxon>Leotiomycetes</taxon>
        <taxon>Helotiales</taxon>
        <taxon>Mollisiaceae</taxon>
        <taxon>Phialocephala</taxon>
        <taxon>Phialocephala fortinii species complex</taxon>
    </lineage>
</organism>
<evidence type="ECO:0000259" key="2">
    <source>
        <dbReference type="Pfam" id="PF14420"/>
    </source>
</evidence>
<feature type="compositionally biased region" description="Basic and acidic residues" evidence="1">
    <location>
        <begin position="22"/>
        <end position="38"/>
    </location>
</feature>
<dbReference type="InterPro" id="IPR025676">
    <property type="entry name" value="Clr5_dom"/>
</dbReference>
<dbReference type="EMBL" id="FJOG01000036">
    <property type="protein sequence ID" value="CZR66338.1"/>
    <property type="molecule type" value="Genomic_DNA"/>
</dbReference>
<dbReference type="OrthoDB" id="3521172at2759"/>
<evidence type="ECO:0000313" key="4">
    <source>
        <dbReference type="Proteomes" id="UP000184330"/>
    </source>
</evidence>
<dbReference type="InterPro" id="IPR052895">
    <property type="entry name" value="HetReg/Transcr_Mod"/>
</dbReference>
<keyword evidence="4" id="KW-1185">Reference proteome</keyword>
<sequence>MTFSNQSIAPVTASSAAEDNNDGQRRSIRNEELVDSTKQRKGRSNRPGVISITRVVAAHLSGRDDPTCGPPAGDVRPTSAISPRRLGGPFLQTFLVPDYHRLALSRTEFSSACERTSREAVHGDSNSISNYTNDVYRHLIVLFMLPYIFRSETMFEAVVLLLECLFSPVRSWYRVFLITQTIVLNLDQRARLNASVAEGKEGILLALLCHALRAIFPVHCNGPVISCGRCQILPNPGCLRSGFSPPRAGGGAPSSILRRGRKGTLLFGTMMLLLRICDIYLTPAVGGHLAMAVLLILLETWPDILLRRPYFRRILMLWLVLPIKGFSYEPICEEDEFRLLRLLPQSRSDDVPIQCEMIHETLESAPTCAAISYHWGNPSPEEMMEILINGSSFKVSPTIHSLLLAERGSKNEYRALVRDLDRSASSEDSATEFDRVYKLALEELEALVLNPWFKRAWIIQEVAVSLNLILRHGDDEVAWEPGALNILLLDNIRRQVREGDPLKLKNLMSLGLRFKATLPGDKVYALIGIAKEKHSSFLRPNLSRTGSLGVVVDDRVAQAVNKSSTILPALTEVPDNAPRRKMYSKEQWQALKTIIYQLYVDEGQTFSKVSEYLHEHHDFNPTKRQFDRRISEWGFEKNVKRSERRAILERLDSETHETGFGCIKIHGRKLDKAKIERWRKRVWATVTLGMKELEMVNVTVIKTPGFSTNPIGEENSISAKQNATDRESVEIRRGPVSIEQQWTVNPGALMDVIGSPAVTGLIGALTIQEFEDCDDVTLLDLSGSGAEDGQDNCDPMIIHESQSNMASEGDGKPYFSIVST</sequence>
<evidence type="ECO:0000313" key="3">
    <source>
        <dbReference type="EMBL" id="CZR66338.1"/>
    </source>
</evidence>
<proteinExistence type="predicted"/>
<gene>
    <name evidence="3" type="ORF">PAC_16239</name>
</gene>
<dbReference type="STRING" id="576137.A0A1L7XMU0"/>
<name>A0A1L7XMU0_9HELO</name>
<feature type="compositionally biased region" description="Polar residues" evidence="1">
    <location>
        <begin position="1"/>
        <end position="18"/>
    </location>
</feature>
<feature type="domain" description="Clr5" evidence="2">
    <location>
        <begin position="584"/>
        <end position="637"/>
    </location>
</feature>
<dbReference type="AlphaFoldDB" id="A0A1L7XMU0"/>
<evidence type="ECO:0000256" key="1">
    <source>
        <dbReference type="SAM" id="MobiDB-lite"/>
    </source>
</evidence>
<reference evidence="3 4" key="1">
    <citation type="submission" date="2016-03" db="EMBL/GenBank/DDBJ databases">
        <authorList>
            <person name="Ploux O."/>
        </authorList>
    </citation>
    <scope>NUCLEOTIDE SEQUENCE [LARGE SCALE GENOMIC DNA]</scope>
    <source>
        <strain evidence="3 4">UAMH 11012</strain>
    </source>
</reference>
<feature type="region of interest" description="Disordered" evidence="1">
    <location>
        <begin position="1"/>
        <end position="48"/>
    </location>
</feature>
<dbReference type="PANTHER" id="PTHR24148">
    <property type="entry name" value="ANKYRIN REPEAT DOMAIN-CONTAINING PROTEIN 39 HOMOLOG-RELATED"/>
    <property type="match status" value="1"/>
</dbReference>
<protein>
    <recommendedName>
        <fullName evidence="2">Clr5 domain-containing protein</fullName>
    </recommendedName>
</protein>
<dbReference type="PANTHER" id="PTHR24148:SF64">
    <property type="entry name" value="HETEROKARYON INCOMPATIBILITY DOMAIN-CONTAINING PROTEIN"/>
    <property type="match status" value="1"/>
</dbReference>
<accession>A0A1L7XMU0</accession>